<sequence>MTLTPTDIDPDLYGQDLDLGDQETALKVQEGDFRRVDVENLIEEILSLSNRNQREVLSWIFSYPIV</sequence>
<dbReference type="AlphaFoldDB" id="A0AAE4FTR6"/>
<dbReference type="Gene3D" id="1.20.1220.20">
    <property type="entry name" value="Uncharcterised protein PF01724"/>
    <property type="match status" value="1"/>
</dbReference>
<evidence type="ECO:0000313" key="1">
    <source>
        <dbReference type="EMBL" id="MDS3862036.1"/>
    </source>
</evidence>
<dbReference type="RefSeq" id="WP_322879254.1">
    <property type="nucleotide sequence ID" value="NZ_JAVMIP010000020.1"/>
</dbReference>
<dbReference type="Pfam" id="PF01724">
    <property type="entry name" value="DUF29"/>
    <property type="match status" value="1"/>
</dbReference>
<dbReference type="Proteomes" id="UP001268256">
    <property type="component" value="Unassembled WGS sequence"/>
</dbReference>
<comment type="caution">
    <text evidence="1">The sequence shown here is derived from an EMBL/GenBank/DDBJ whole genome shotgun (WGS) entry which is preliminary data.</text>
</comment>
<accession>A0AAE4FTR6</accession>
<proteinExistence type="predicted"/>
<organism evidence="1 2">
    <name type="scientific">Pseudocalidococcus azoricus BACA0444</name>
    <dbReference type="NCBI Taxonomy" id="2918990"/>
    <lineage>
        <taxon>Bacteria</taxon>
        <taxon>Bacillati</taxon>
        <taxon>Cyanobacteriota</taxon>
        <taxon>Cyanophyceae</taxon>
        <taxon>Acaryochloridales</taxon>
        <taxon>Thermosynechococcaceae</taxon>
        <taxon>Pseudocalidococcus</taxon>
        <taxon>Pseudocalidococcus azoricus</taxon>
    </lineage>
</organism>
<dbReference type="EMBL" id="JAVMIP010000020">
    <property type="protein sequence ID" value="MDS3862036.1"/>
    <property type="molecule type" value="Genomic_DNA"/>
</dbReference>
<name>A0AAE4FTR6_9CYAN</name>
<reference evidence="2" key="1">
    <citation type="submission" date="2023-07" db="EMBL/GenBank/DDBJ databases">
        <authorList>
            <person name="Luz R."/>
            <person name="Cordeiro R."/>
            <person name="Fonseca A."/>
            <person name="Goncalves V."/>
        </authorList>
    </citation>
    <scope>NUCLEOTIDE SEQUENCE [LARGE SCALE GENOMIC DNA]</scope>
    <source>
        <strain evidence="2">BACA0444</strain>
    </source>
</reference>
<protein>
    <submittedName>
        <fullName evidence="1">DUF29 family protein</fullName>
    </submittedName>
</protein>
<evidence type="ECO:0000313" key="2">
    <source>
        <dbReference type="Proteomes" id="UP001268256"/>
    </source>
</evidence>
<gene>
    <name evidence="1" type="ORF">RIF25_14635</name>
</gene>
<keyword evidence="2" id="KW-1185">Reference proteome</keyword>